<evidence type="ECO:0000259" key="1">
    <source>
        <dbReference type="Pfam" id="PF13480"/>
    </source>
</evidence>
<dbReference type="Pfam" id="PF13480">
    <property type="entry name" value="Acetyltransf_6"/>
    <property type="match status" value="1"/>
</dbReference>
<proteinExistence type="predicted"/>
<name>A0A1V9F025_9BACT</name>
<accession>A0A1V9F025</accession>
<dbReference type="InterPro" id="IPR038740">
    <property type="entry name" value="BioF2-like_GNAT_dom"/>
</dbReference>
<gene>
    <name evidence="2" type="ORF">A4R26_29360</name>
</gene>
<dbReference type="Proteomes" id="UP000192276">
    <property type="component" value="Unassembled WGS sequence"/>
</dbReference>
<dbReference type="SUPFAM" id="SSF55729">
    <property type="entry name" value="Acyl-CoA N-acyltransferases (Nat)"/>
    <property type="match status" value="1"/>
</dbReference>
<protein>
    <recommendedName>
        <fullName evidence="1">BioF2-like acetyltransferase domain-containing protein</fullName>
    </recommendedName>
</protein>
<comment type="caution">
    <text evidence="2">The sequence shown here is derived from an EMBL/GenBank/DDBJ whole genome shotgun (WGS) entry which is preliminary data.</text>
</comment>
<dbReference type="AlphaFoldDB" id="A0A1V9F025"/>
<reference evidence="3" key="1">
    <citation type="submission" date="2016-04" db="EMBL/GenBank/DDBJ databases">
        <authorList>
            <person name="Chen L."/>
            <person name="Zhuang W."/>
            <person name="Wang G."/>
        </authorList>
    </citation>
    <scope>NUCLEOTIDE SEQUENCE [LARGE SCALE GENOMIC DNA]</scope>
    <source>
        <strain evidence="3">208</strain>
    </source>
</reference>
<feature type="domain" description="BioF2-like acetyltransferase" evidence="1">
    <location>
        <begin position="162"/>
        <end position="304"/>
    </location>
</feature>
<keyword evidence="3" id="KW-1185">Reference proteome</keyword>
<dbReference type="STRING" id="550983.A4R26_29360"/>
<dbReference type="EMBL" id="LWBP01000217">
    <property type="protein sequence ID" value="OQP51688.1"/>
    <property type="molecule type" value="Genomic_DNA"/>
</dbReference>
<evidence type="ECO:0000313" key="2">
    <source>
        <dbReference type="EMBL" id="OQP51688.1"/>
    </source>
</evidence>
<dbReference type="InterPro" id="IPR016181">
    <property type="entry name" value="Acyl_CoA_acyltransferase"/>
</dbReference>
<sequence>MGPPVLKLLEDPGFLDEWNQLYHNCPWATVFQSPCFVATWYRVYGSAYLPILIKSENAGKLTGLLTLAKDKKGLITGAGASQAEYQVWLTENENDEVFIKSALAKLYRFFPRNRILFKYIPAGVSLQFTKKDTPWNNRCFVKCSPQPVMVINEEHFVTELKKKNRREKINRLKRLGDLEFERITDYNGFNTVFDELALQSDFRKGAMYNKLAFKNDPVRKNFLLALFEQNLLHVTVLKTNDKIIAANVSIGTNKQLHLQGINCFAAALARHSPGIIHFLMLGKLLAEEGVEVFDLTPGADGYKEILATDHSVAYTLSIGNKYHNISNRLQSVLNKSFKKAAILAGIKPDALKKAKRTYTFYKDKFIHVTRQGVVQTARFIIEKFNRQGKTSKTWAVQKESRVGGVFNLQYDDLKELLDFDTREIKYSRQEFLADAMRRFEEGAHCYTWTDNGLLLGCAWIANMRSAISGYNYGNDTEDFIMSLSGIYCHRKGRKGFPLFLRSIANALALDTVQNKLFIVTDCNDDRLFEQAGFQRLK</sequence>
<evidence type="ECO:0000313" key="3">
    <source>
        <dbReference type="Proteomes" id="UP000192276"/>
    </source>
</evidence>
<organism evidence="2 3">
    <name type="scientific">Niastella populi</name>
    <dbReference type="NCBI Taxonomy" id="550983"/>
    <lineage>
        <taxon>Bacteria</taxon>
        <taxon>Pseudomonadati</taxon>
        <taxon>Bacteroidota</taxon>
        <taxon>Chitinophagia</taxon>
        <taxon>Chitinophagales</taxon>
        <taxon>Chitinophagaceae</taxon>
        <taxon>Niastella</taxon>
    </lineage>
</organism>